<dbReference type="GO" id="GO:0005634">
    <property type="term" value="C:nucleus"/>
    <property type="evidence" value="ECO:0007669"/>
    <property type="project" value="UniProtKB-SubCell"/>
</dbReference>
<dbReference type="Pfam" id="PF08381">
    <property type="entry name" value="BRX"/>
    <property type="match status" value="1"/>
</dbReference>
<organism evidence="6 7">
    <name type="scientific">Hibiscus syriacus</name>
    <name type="common">Rose of Sharon</name>
    <dbReference type="NCBI Taxonomy" id="106335"/>
    <lineage>
        <taxon>Eukaryota</taxon>
        <taxon>Viridiplantae</taxon>
        <taxon>Streptophyta</taxon>
        <taxon>Embryophyta</taxon>
        <taxon>Tracheophyta</taxon>
        <taxon>Spermatophyta</taxon>
        <taxon>Magnoliopsida</taxon>
        <taxon>eudicotyledons</taxon>
        <taxon>Gunneridae</taxon>
        <taxon>Pentapetalae</taxon>
        <taxon>rosids</taxon>
        <taxon>malvids</taxon>
        <taxon>Malvales</taxon>
        <taxon>Malvaceae</taxon>
        <taxon>Malvoideae</taxon>
        <taxon>Hibiscus</taxon>
    </lineage>
</organism>
<evidence type="ECO:0000256" key="2">
    <source>
        <dbReference type="ARBA" id="ARBA00009057"/>
    </source>
</evidence>
<sequence>MPTDVLNYLVNAVKRTYGPRLLREMFDKWQAQRWWAENYDKIMELYNVQRFNHQEVPVPTLPVSEDKIPRIITQCNRINTMTLLHLLRHPNSPAILVQSRLRHHQSMALLGLVHQGRQIDLERSQSVMPVTWKLNGLNRMNQGFTSLLEHFQAELESLDVSDSAEKGSEKCVRGCGGKKTEPGYKSNTCEAQHSKIN</sequence>
<gene>
    <name evidence="6" type="ORF">F3Y22_tig00110174pilonHSYRG00233</name>
</gene>
<evidence type="ECO:0000256" key="4">
    <source>
        <dbReference type="SAM" id="MobiDB-lite"/>
    </source>
</evidence>
<evidence type="ECO:0000259" key="5">
    <source>
        <dbReference type="Pfam" id="PF08381"/>
    </source>
</evidence>
<dbReference type="InterPro" id="IPR013591">
    <property type="entry name" value="Brevis_radix_dom"/>
</dbReference>
<evidence type="ECO:0000256" key="1">
    <source>
        <dbReference type="ARBA" id="ARBA00004123"/>
    </source>
</evidence>
<evidence type="ECO:0000256" key="3">
    <source>
        <dbReference type="ARBA" id="ARBA00023242"/>
    </source>
</evidence>
<name>A0A6A3BED3_HIBSY</name>
<accession>A0A6A3BED3</accession>
<reference evidence="6" key="1">
    <citation type="submission" date="2019-09" db="EMBL/GenBank/DDBJ databases">
        <title>Draft genome information of white flower Hibiscus syriacus.</title>
        <authorList>
            <person name="Kim Y.-M."/>
        </authorList>
    </citation>
    <scope>NUCLEOTIDE SEQUENCE [LARGE SCALE GENOMIC DNA]</scope>
    <source>
        <strain evidence="6">YM2019G1</strain>
    </source>
</reference>
<feature type="region of interest" description="Disordered" evidence="4">
    <location>
        <begin position="174"/>
        <end position="197"/>
    </location>
</feature>
<evidence type="ECO:0000313" key="7">
    <source>
        <dbReference type="Proteomes" id="UP000436088"/>
    </source>
</evidence>
<proteinExistence type="inferred from homology"/>
<comment type="caution">
    <text evidence="6">The sequence shown here is derived from an EMBL/GenBank/DDBJ whole genome shotgun (WGS) entry which is preliminary data.</text>
</comment>
<dbReference type="PANTHER" id="PTHR46058:SF2">
    <property type="entry name" value="PROTEIN BREVIS RADIX-LIKE 3"/>
    <property type="match status" value="1"/>
</dbReference>
<dbReference type="EMBL" id="VEPZ02000861">
    <property type="protein sequence ID" value="KAE8715386.1"/>
    <property type="molecule type" value="Genomic_DNA"/>
</dbReference>
<dbReference type="InterPro" id="IPR044532">
    <property type="entry name" value="BRX-like"/>
</dbReference>
<comment type="similarity">
    <text evidence="2">Belongs to the BRX family.</text>
</comment>
<feature type="domain" description="BRX" evidence="5">
    <location>
        <begin position="22"/>
        <end position="46"/>
    </location>
</feature>
<dbReference type="Proteomes" id="UP000436088">
    <property type="component" value="Unassembled WGS sequence"/>
</dbReference>
<keyword evidence="7" id="KW-1185">Reference proteome</keyword>
<feature type="compositionally biased region" description="Polar residues" evidence="4">
    <location>
        <begin position="185"/>
        <end position="197"/>
    </location>
</feature>
<evidence type="ECO:0000313" key="6">
    <source>
        <dbReference type="EMBL" id="KAE8715386.1"/>
    </source>
</evidence>
<comment type="subcellular location">
    <subcellularLocation>
        <location evidence="1">Nucleus</location>
    </subcellularLocation>
</comment>
<dbReference type="AlphaFoldDB" id="A0A6A3BED3"/>
<dbReference type="PANTHER" id="PTHR46058">
    <property type="entry name" value="PROTEIN BREVIS RADIX-LIKE 1"/>
    <property type="match status" value="1"/>
</dbReference>
<keyword evidence="3" id="KW-0539">Nucleus</keyword>
<protein>
    <recommendedName>
        <fullName evidence="5">BRX domain-containing protein</fullName>
    </recommendedName>
</protein>